<dbReference type="SUPFAM" id="SSF159006">
    <property type="entry name" value="YopX-like"/>
    <property type="match status" value="1"/>
</dbReference>
<evidence type="ECO:0000313" key="2">
    <source>
        <dbReference type="EMBL" id="GAX06961.1"/>
    </source>
</evidence>
<evidence type="ECO:0000259" key="1">
    <source>
        <dbReference type="Pfam" id="PF09643"/>
    </source>
</evidence>
<dbReference type="Proteomes" id="UP000198414">
    <property type="component" value="Unassembled WGS sequence"/>
</dbReference>
<feature type="domain" description="YopX protein" evidence="1">
    <location>
        <begin position="7"/>
        <end position="129"/>
    </location>
</feature>
<dbReference type="AlphaFoldDB" id="A0A1Z5IZR3"/>
<evidence type="ECO:0000313" key="3">
    <source>
        <dbReference type="Proteomes" id="UP000198414"/>
    </source>
</evidence>
<name>A0A1Z5IZR3_9LACO</name>
<organism evidence="2 3">
    <name type="scientific">Secundilactobacillus pentosiphilus</name>
    <dbReference type="NCBI Taxonomy" id="1714682"/>
    <lineage>
        <taxon>Bacteria</taxon>
        <taxon>Bacillati</taxon>
        <taxon>Bacillota</taxon>
        <taxon>Bacilli</taxon>
        <taxon>Lactobacillales</taxon>
        <taxon>Lactobacillaceae</taxon>
        <taxon>Secundilactobacillus</taxon>
    </lineage>
</organism>
<reference evidence="2 3" key="1">
    <citation type="submission" date="2015-11" db="EMBL/GenBank/DDBJ databases">
        <title>Draft genome sequences of new species of the genus Lactobacillus isolated from orchardgrass silage.</title>
        <authorList>
            <person name="Tohno M."/>
            <person name="Tanizawa Y."/>
            <person name="Arita M."/>
        </authorList>
    </citation>
    <scope>NUCLEOTIDE SEQUENCE [LARGE SCALE GENOMIC DNA]</scope>
    <source>
        <strain evidence="2 3">IWT25</strain>
    </source>
</reference>
<dbReference type="Gene3D" id="2.30.30.290">
    <property type="entry name" value="YopX-like domains"/>
    <property type="match status" value="1"/>
</dbReference>
<gene>
    <name evidence="2" type="ORF">IWT25_02309</name>
</gene>
<dbReference type="Pfam" id="PF09643">
    <property type="entry name" value="YopX"/>
    <property type="match status" value="1"/>
</dbReference>
<accession>A0A1Z5IZR3</accession>
<dbReference type="InterPro" id="IPR023385">
    <property type="entry name" value="YopX-like_C"/>
</dbReference>
<proteinExistence type="predicted"/>
<dbReference type="RefSeq" id="WP_225356399.1">
    <property type="nucleotide sequence ID" value="NZ_BCMI01000031.1"/>
</dbReference>
<dbReference type="EMBL" id="BCMI01000031">
    <property type="protein sequence ID" value="GAX06961.1"/>
    <property type="molecule type" value="Genomic_DNA"/>
</dbReference>
<dbReference type="InterPro" id="IPR019096">
    <property type="entry name" value="YopX_protein"/>
</dbReference>
<protein>
    <recommendedName>
        <fullName evidence="1">YopX protein domain-containing protein</fullName>
    </recommendedName>
</protein>
<sequence>MKNRILRAWVKKQEKYYQVKQINFASKTITVKDFLIKEKTFKFNEVVLERYTRLADMKERQICEGDILHWHNPTNFSVDNYGIVRWLTISFLLDTSGKWALYKPAHFLENYACRMEIVGNIHQNPELLQKNIWDSTADNVWKKFGGLNG</sequence>
<comment type="caution">
    <text evidence="2">The sequence shown here is derived from an EMBL/GenBank/DDBJ whole genome shotgun (WGS) entry which is preliminary data.</text>
</comment>